<dbReference type="OrthoDB" id="354636at2759"/>
<evidence type="ECO:0000259" key="2">
    <source>
        <dbReference type="Pfam" id="PF06544"/>
    </source>
</evidence>
<feature type="domain" description="Small nuclear ribonucleoprotein Prp3 C-terminal" evidence="2">
    <location>
        <begin position="2"/>
        <end position="86"/>
    </location>
</feature>
<dbReference type="VEuPathDB" id="ToxoDB:EBH_0002400"/>
<proteinExistence type="predicted"/>
<reference evidence="3" key="2">
    <citation type="submission" date="2013-10" db="EMBL/GenBank/DDBJ databases">
        <authorList>
            <person name="Aslett M."/>
        </authorList>
    </citation>
    <scope>NUCLEOTIDE SEQUENCE [LARGE SCALE GENOMIC DNA]</scope>
    <source>
        <strain evidence="3">Houghton</strain>
    </source>
</reference>
<reference evidence="3" key="1">
    <citation type="submission" date="2013-10" db="EMBL/GenBank/DDBJ databases">
        <title>Genomic analysis of the causative agents of coccidiosis in chickens.</title>
        <authorList>
            <person name="Reid A.J."/>
            <person name="Blake D."/>
            <person name="Billington K."/>
            <person name="Browne H."/>
            <person name="Dunn M."/>
            <person name="Hung S."/>
            <person name="Kawahara F."/>
            <person name="Miranda-Saavedra D."/>
            <person name="Mourier T."/>
            <person name="Nagra H."/>
            <person name="Otto T.D."/>
            <person name="Rawlings N."/>
            <person name="Sanchez A."/>
            <person name="Sanders M."/>
            <person name="Subramaniam C."/>
            <person name="Tay Y."/>
            <person name="Dear P."/>
            <person name="Doerig C."/>
            <person name="Gruber A."/>
            <person name="Parkinson J."/>
            <person name="Shirley M."/>
            <person name="Wan K.L."/>
            <person name="Berriman M."/>
            <person name="Tomley F."/>
            <person name="Pain A."/>
        </authorList>
    </citation>
    <scope>NUCLEOTIDE SEQUENCE [LARGE SCALE GENOMIC DNA]</scope>
    <source>
        <strain evidence="3">Houghton</strain>
    </source>
</reference>
<sequence>MFKVDTNAKQFHVTGVCVIPPQPAWCVVVFEGSHKSIKRLRALMERRIKWTDTDLGAKEAQEDSDEEDDTAPPTNEECCLCWQEHYWETAQKFRDARLDY</sequence>
<dbReference type="Pfam" id="PF06544">
    <property type="entry name" value="Prp3_C"/>
    <property type="match status" value="1"/>
</dbReference>
<name>U6LVZ3_9EIME</name>
<keyword evidence="3" id="KW-0687">Ribonucleoprotein</keyword>
<keyword evidence="4" id="KW-1185">Reference proteome</keyword>
<evidence type="ECO:0000313" key="4">
    <source>
        <dbReference type="Proteomes" id="UP000030750"/>
    </source>
</evidence>
<feature type="region of interest" description="Disordered" evidence="1">
    <location>
        <begin position="54"/>
        <end position="74"/>
    </location>
</feature>
<evidence type="ECO:0000313" key="3">
    <source>
        <dbReference type="EMBL" id="CDJ51950.1"/>
    </source>
</evidence>
<evidence type="ECO:0000256" key="1">
    <source>
        <dbReference type="SAM" id="MobiDB-lite"/>
    </source>
</evidence>
<dbReference type="InterPro" id="IPR010541">
    <property type="entry name" value="Prp3_C"/>
</dbReference>
<dbReference type="GO" id="GO:0000398">
    <property type="term" value="P:mRNA splicing, via spliceosome"/>
    <property type="evidence" value="ECO:0007669"/>
    <property type="project" value="InterPro"/>
</dbReference>
<dbReference type="EMBL" id="HG713047">
    <property type="protein sequence ID" value="CDJ51950.1"/>
    <property type="molecule type" value="Genomic_DNA"/>
</dbReference>
<gene>
    <name evidence="3" type="ORF">EBH_0002400</name>
</gene>
<dbReference type="PANTHER" id="PTHR14212">
    <property type="entry name" value="U4/U6-ASSOCIATED RNA SPLICING FACTOR-RELATED"/>
    <property type="match status" value="1"/>
</dbReference>
<dbReference type="Proteomes" id="UP000030750">
    <property type="component" value="Unassembled WGS sequence"/>
</dbReference>
<dbReference type="PANTHER" id="PTHR14212:SF0">
    <property type="entry name" value="U4_U6 SMALL NUCLEAR RIBONUCLEOPROTEIN PRP3"/>
    <property type="match status" value="1"/>
</dbReference>
<protein>
    <submittedName>
        <fullName evidence="3">U4/U6 small nuclear ribonucleoprotein, putative</fullName>
    </submittedName>
</protein>
<dbReference type="AlphaFoldDB" id="U6LVZ3"/>
<dbReference type="InterPro" id="IPR027104">
    <property type="entry name" value="Prp3"/>
</dbReference>
<dbReference type="CDD" id="cd24162">
    <property type="entry name" value="Prp3_C"/>
    <property type="match status" value="1"/>
</dbReference>
<dbReference type="GO" id="GO:0046540">
    <property type="term" value="C:U4/U6 x U5 tri-snRNP complex"/>
    <property type="evidence" value="ECO:0007669"/>
    <property type="project" value="InterPro"/>
</dbReference>
<accession>U6LVZ3</accession>
<organism evidence="3 4">
    <name type="scientific">Eimeria brunetti</name>
    <dbReference type="NCBI Taxonomy" id="51314"/>
    <lineage>
        <taxon>Eukaryota</taxon>
        <taxon>Sar</taxon>
        <taxon>Alveolata</taxon>
        <taxon>Apicomplexa</taxon>
        <taxon>Conoidasida</taxon>
        <taxon>Coccidia</taxon>
        <taxon>Eucoccidiorida</taxon>
        <taxon>Eimeriorina</taxon>
        <taxon>Eimeriidae</taxon>
        <taxon>Eimeria</taxon>
    </lineage>
</organism>